<comment type="caution">
    <text evidence="2">The sequence shown here is derived from an EMBL/GenBank/DDBJ whole genome shotgun (WGS) entry which is preliminary data.</text>
</comment>
<gene>
    <name evidence="2" type="ORF">ACFFJ3_14225</name>
</gene>
<accession>A0ABV6EF65</accession>
<evidence type="ECO:0000313" key="2">
    <source>
        <dbReference type="EMBL" id="MFC0227645.1"/>
    </source>
</evidence>
<evidence type="ECO:0000259" key="1">
    <source>
        <dbReference type="Pfam" id="PF13166"/>
    </source>
</evidence>
<dbReference type="InterPro" id="IPR027417">
    <property type="entry name" value="P-loop_NTPase"/>
</dbReference>
<dbReference type="Pfam" id="PF13166">
    <property type="entry name" value="AAA_13"/>
    <property type="match status" value="1"/>
</dbReference>
<dbReference type="PANTHER" id="PTHR32114">
    <property type="entry name" value="ABC TRANSPORTER ABCH.3"/>
    <property type="match status" value="1"/>
</dbReference>
<dbReference type="PANTHER" id="PTHR32114:SF2">
    <property type="entry name" value="ABC TRANSPORTER ABCH.3"/>
    <property type="match status" value="1"/>
</dbReference>
<dbReference type="Gene3D" id="3.40.50.300">
    <property type="entry name" value="P-loop containing nucleotide triphosphate hydrolases"/>
    <property type="match status" value="2"/>
</dbReference>
<proteinExistence type="predicted"/>
<dbReference type="Proteomes" id="UP001589792">
    <property type="component" value="Unassembled WGS sequence"/>
</dbReference>
<sequence length="855" mass="95846">MDVQKEIRTWLLQQREWFQETADRLINNGQLTVEDLSDLVALVKTPEGQKVTKHRTFASLMQPSLVVEELRLTRIEGVCGIENLGPRQPLDFGTGNLTVIYGHNGSGKSSYTRVLKKVSGKPRAVDLKANVFLQPPQERKCQIAYQLNGVTNTTEWHVGSAPIGELKAIDIFDSDEANHYLNAESAATYIPPIVGLFERLAAEIEKIRALLDAEQAKLISSLPTLPPVYQQCEIASTYKALSNATQTTLAAITNWTAEQEQQLKDLDERLKVQDPIALAKQKRATKAEVQQLITKLTQTSREYGIDNLEAIRTLRKLAIEKRNIAIEGGKVQASVLDGIGTPTWRAMWEAAREFSAIPYPNSQFPVTVDARCILCQQELTTEAQQRLTDFEKFVNTKLEGDAKTAETLYQSTLKQLSPAITEQQVHTLCTAAGLSDEWNNYLWKTWQHTSQSLLALQAHEHTQHAQPVEDQKENLANLVTYRDNLESQAIQHELDAQKFDWVKASNEKLGLEAKKWVAEQKGAIETEVERFKKHAAYDTWKGLAGSRSVSLKSAEITQKVVTEAYVARFNRELQSLGAPRIQVELVKTRTQNARVLHQLRLKGVQNDKPQNILSEGERRIISLAAFLADVSDKPGAAPFVFDDPISSLDNDFEWHVACRLVELAKNRQVLVLTHRLSLYGALEDAAKKAGEAWKDAHYLPMCIEAYAGIAGHPAAQDVWNANTKKANNILLTRLDAARKAGEAGGGGAYRALAQGVCSDFRKLVERSVEEDLLNKVVLRHRRSVTTDGRLSGVRQISVEDCKLIDDLMTKYSCYEHSQSTEVPIIIPEEPELRADIESLKTWRDNLKDRRDKSTI</sequence>
<name>A0ABV6EF65_9GAMM</name>
<dbReference type="InterPro" id="IPR026866">
    <property type="entry name" value="CR006_AAA"/>
</dbReference>
<feature type="domain" description="Protein CR006 P-loop" evidence="1">
    <location>
        <begin position="371"/>
        <end position="693"/>
    </location>
</feature>
<dbReference type="EMBL" id="JBHLXG010000013">
    <property type="protein sequence ID" value="MFC0227645.1"/>
    <property type="molecule type" value="Genomic_DNA"/>
</dbReference>
<evidence type="ECO:0000313" key="3">
    <source>
        <dbReference type="Proteomes" id="UP001589792"/>
    </source>
</evidence>
<dbReference type="SUPFAM" id="SSF52540">
    <property type="entry name" value="P-loop containing nucleoside triphosphate hydrolases"/>
    <property type="match status" value="1"/>
</dbReference>
<organism evidence="2 3">
    <name type="scientific">Serratia aquatilis</name>
    <dbReference type="NCBI Taxonomy" id="1737515"/>
    <lineage>
        <taxon>Bacteria</taxon>
        <taxon>Pseudomonadati</taxon>
        <taxon>Pseudomonadota</taxon>
        <taxon>Gammaproteobacteria</taxon>
        <taxon>Enterobacterales</taxon>
        <taxon>Yersiniaceae</taxon>
        <taxon>Serratia</taxon>
    </lineage>
</organism>
<reference evidence="2 3" key="1">
    <citation type="submission" date="2024-09" db="EMBL/GenBank/DDBJ databases">
        <authorList>
            <person name="Sun Q."/>
            <person name="Mori K."/>
        </authorList>
    </citation>
    <scope>NUCLEOTIDE SEQUENCE [LARGE SCALE GENOMIC DNA]</scope>
    <source>
        <strain evidence="2 3">CCM 8626</strain>
    </source>
</reference>
<protein>
    <submittedName>
        <fullName evidence="2">AAA family ATPase</fullName>
    </submittedName>
</protein>
<dbReference type="RefSeq" id="WP_380676457.1">
    <property type="nucleotide sequence ID" value="NZ_CP173186.1"/>
</dbReference>
<keyword evidence="3" id="KW-1185">Reference proteome</keyword>